<keyword evidence="4" id="KW-0067">ATP-binding</keyword>
<evidence type="ECO:0000256" key="1">
    <source>
        <dbReference type="ARBA" id="ARBA00022527"/>
    </source>
</evidence>
<protein>
    <submittedName>
        <fullName evidence="4">ATP-binding protein</fullName>
    </submittedName>
</protein>
<dbReference type="OrthoDB" id="3480034at2"/>
<dbReference type="PANTHER" id="PTHR35526:SF3">
    <property type="entry name" value="ANTI-SIGMA-F FACTOR RSBW"/>
    <property type="match status" value="1"/>
</dbReference>
<dbReference type="InterPro" id="IPR036890">
    <property type="entry name" value="HATPase_C_sf"/>
</dbReference>
<sequence length="202" mass="22275">MPHRCSSTALARPPLPPFGLPEHREQASTDGDQPSSTSTIRPSHPEMKAIDMPDSHPAQWPLRDEMEFACLPSAARWARKHTRHTLARWNLPHLTGNAELLVSELVTNAYKAAGVDVEHHGYAALIGVPPIQMRLASDHRRLLIEVWDHSPKPPTIRQADLEAESGRGLFTIDVLWDCLKDRVGGVVIRKAGAEAPAGKDHA</sequence>
<keyword evidence="1" id="KW-0723">Serine/threonine-protein kinase</keyword>
<feature type="domain" description="Histidine kinase/HSP90-like ATPase" evidence="3">
    <location>
        <begin position="74"/>
        <end position="179"/>
    </location>
</feature>
<dbReference type="CDD" id="cd16936">
    <property type="entry name" value="HATPase_RsbW-like"/>
    <property type="match status" value="1"/>
</dbReference>
<dbReference type="PANTHER" id="PTHR35526">
    <property type="entry name" value="ANTI-SIGMA-F FACTOR RSBW-RELATED"/>
    <property type="match status" value="1"/>
</dbReference>
<dbReference type="InterPro" id="IPR003594">
    <property type="entry name" value="HATPase_dom"/>
</dbReference>
<evidence type="ECO:0000313" key="5">
    <source>
        <dbReference type="Proteomes" id="UP000468735"/>
    </source>
</evidence>
<feature type="compositionally biased region" description="Polar residues" evidence="2">
    <location>
        <begin position="28"/>
        <end position="41"/>
    </location>
</feature>
<evidence type="ECO:0000256" key="2">
    <source>
        <dbReference type="SAM" id="MobiDB-lite"/>
    </source>
</evidence>
<accession>A0A6H9ZAC2</accession>
<keyword evidence="5" id="KW-1185">Reference proteome</keyword>
<reference evidence="4 5" key="1">
    <citation type="submission" date="2019-09" db="EMBL/GenBank/DDBJ databases">
        <title>Actinomadura physcomitrii sp. nov., a novel actinomycete isolated from moss [Physcomitrium sphaericum (Ludw) Fuernr].</title>
        <authorList>
            <person name="Zhuang X."/>
            <person name="Liu C."/>
        </authorList>
    </citation>
    <scope>NUCLEOTIDE SEQUENCE [LARGE SCALE GENOMIC DNA]</scope>
    <source>
        <strain evidence="4 5">HMC1</strain>
    </source>
</reference>
<dbReference type="GO" id="GO:0005524">
    <property type="term" value="F:ATP binding"/>
    <property type="evidence" value="ECO:0007669"/>
    <property type="project" value="UniProtKB-KW"/>
</dbReference>
<dbReference type="Proteomes" id="UP000468735">
    <property type="component" value="Unassembled WGS sequence"/>
</dbReference>
<gene>
    <name evidence="4" type="ORF">F8566_09085</name>
</gene>
<evidence type="ECO:0000313" key="4">
    <source>
        <dbReference type="EMBL" id="KAB2351074.1"/>
    </source>
</evidence>
<keyword evidence="4" id="KW-0547">Nucleotide-binding</keyword>
<dbReference type="AlphaFoldDB" id="A0A6H9ZAC2"/>
<keyword evidence="1" id="KW-0418">Kinase</keyword>
<dbReference type="InterPro" id="IPR050267">
    <property type="entry name" value="Anti-sigma-factor_SerPK"/>
</dbReference>
<feature type="compositionally biased region" description="Basic and acidic residues" evidence="2">
    <location>
        <begin position="43"/>
        <end position="54"/>
    </location>
</feature>
<evidence type="ECO:0000259" key="3">
    <source>
        <dbReference type="Pfam" id="PF13581"/>
    </source>
</evidence>
<dbReference type="Gene3D" id="3.30.565.10">
    <property type="entry name" value="Histidine kinase-like ATPase, C-terminal domain"/>
    <property type="match status" value="1"/>
</dbReference>
<proteinExistence type="predicted"/>
<keyword evidence="1" id="KW-0808">Transferase</keyword>
<dbReference type="EMBL" id="WBMT01000003">
    <property type="protein sequence ID" value="KAB2351074.1"/>
    <property type="molecule type" value="Genomic_DNA"/>
</dbReference>
<dbReference type="Pfam" id="PF13581">
    <property type="entry name" value="HATPase_c_2"/>
    <property type="match status" value="1"/>
</dbReference>
<name>A0A6H9ZAC2_9ACTN</name>
<comment type="caution">
    <text evidence="4">The sequence shown here is derived from an EMBL/GenBank/DDBJ whole genome shotgun (WGS) entry which is preliminary data.</text>
</comment>
<feature type="region of interest" description="Disordered" evidence="2">
    <location>
        <begin position="1"/>
        <end position="54"/>
    </location>
</feature>
<organism evidence="4 5">
    <name type="scientific">Actinomadura rudentiformis</name>
    <dbReference type="NCBI Taxonomy" id="359158"/>
    <lineage>
        <taxon>Bacteria</taxon>
        <taxon>Bacillati</taxon>
        <taxon>Actinomycetota</taxon>
        <taxon>Actinomycetes</taxon>
        <taxon>Streptosporangiales</taxon>
        <taxon>Thermomonosporaceae</taxon>
        <taxon>Actinomadura</taxon>
    </lineage>
</organism>
<dbReference type="GO" id="GO:0004674">
    <property type="term" value="F:protein serine/threonine kinase activity"/>
    <property type="evidence" value="ECO:0007669"/>
    <property type="project" value="UniProtKB-KW"/>
</dbReference>